<dbReference type="Pfam" id="PF00856">
    <property type="entry name" value="SET"/>
    <property type="match status" value="1"/>
</dbReference>
<name>A0A5P8PMU5_9CAUD</name>
<keyword evidence="3" id="KW-1185">Reference proteome</keyword>
<evidence type="ECO:0000259" key="1">
    <source>
        <dbReference type="PROSITE" id="PS50280"/>
    </source>
</evidence>
<dbReference type="Proteomes" id="UP000325424">
    <property type="component" value="Segment"/>
</dbReference>
<protein>
    <submittedName>
        <fullName evidence="2">SET domain-containing protein</fullName>
    </submittedName>
</protein>
<accession>A0A5P8PMU5</accession>
<dbReference type="PROSITE" id="PS50280">
    <property type="entry name" value="SET"/>
    <property type="match status" value="1"/>
</dbReference>
<dbReference type="SUPFAM" id="SSF82199">
    <property type="entry name" value="SET domain"/>
    <property type="match status" value="1"/>
</dbReference>
<dbReference type="InterPro" id="IPR046341">
    <property type="entry name" value="SET_dom_sf"/>
</dbReference>
<dbReference type="InterPro" id="IPR001214">
    <property type="entry name" value="SET_dom"/>
</dbReference>
<evidence type="ECO:0000313" key="3">
    <source>
        <dbReference type="Proteomes" id="UP000325424"/>
    </source>
</evidence>
<sequence>MNDPFFIQKSEVHGRGCFAARKILTGEMIRVAVILVPRDTDSDHLFPWDRENKSICLSAVSLCNSSEKPNLKIIEANKEHLTKTFRATRDIEPGEEIFLKYLI</sequence>
<organism evidence="2 3">
    <name type="scientific">Stenotrophomonas phage Moby</name>
    <dbReference type="NCBI Taxonomy" id="2601680"/>
    <lineage>
        <taxon>Viruses</taxon>
        <taxon>Duplodnaviria</taxon>
        <taxon>Heunggongvirae</taxon>
        <taxon>Uroviricota</taxon>
        <taxon>Caudoviricetes</taxon>
        <taxon>Menderavirus</taxon>
        <taxon>Menderavirus moby</taxon>
    </lineage>
</organism>
<evidence type="ECO:0000313" key="2">
    <source>
        <dbReference type="EMBL" id="QFR57984.1"/>
    </source>
</evidence>
<proteinExistence type="predicted"/>
<dbReference type="Gene3D" id="2.170.270.10">
    <property type="entry name" value="SET domain"/>
    <property type="match status" value="1"/>
</dbReference>
<reference evidence="3" key="1">
    <citation type="submission" date="2019-06" db="EMBL/GenBank/DDBJ databases">
        <title>Complete genome sequence of Stenotrophomonas phage Moby.</title>
        <authorList>
            <person name="Vicary A."/>
            <person name="Newkirk H."/>
            <person name="Moreland R."/>
            <person name="Liu M."/>
            <person name="Ramsey J."/>
            <person name="Gonzalez C.F."/>
            <person name="Leavitt J."/>
        </authorList>
    </citation>
    <scope>NUCLEOTIDE SEQUENCE [LARGE SCALE GENOMIC DNA]</scope>
</reference>
<gene>
    <name evidence="2" type="ORF">CPT_Moby_259</name>
</gene>
<feature type="domain" description="SET" evidence="1">
    <location>
        <begin position="3"/>
        <end position="102"/>
    </location>
</feature>
<dbReference type="EMBL" id="MN095772">
    <property type="protein sequence ID" value="QFR57984.1"/>
    <property type="molecule type" value="Genomic_DNA"/>
</dbReference>